<proteinExistence type="predicted"/>
<reference evidence="1" key="1">
    <citation type="journal article" date="2014" name="Genome Biol. Evol.">
        <title>Comparative genomic analysis of malaria mosquito vector-associated novel pathogen Elizabethkingia anophelis.</title>
        <authorList>
            <person name="Teo J."/>
            <person name="Tan S.Y."/>
            <person name="Liu Y."/>
            <person name="Tay M."/>
            <person name="Ding Y."/>
            <person name="Li Y."/>
            <person name="Kjelleberg S."/>
            <person name="Givskov M."/>
            <person name="Lin R.T."/>
            <person name="Yang L."/>
        </authorList>
    </citation>
    <scope>NUCLEOTIDE SEQUENCE</scope>
</reference>
<sequence>MKTNIVILASLILFFSGCKKTSVDTKKDEILTDASSVMQVKPADTIKVENDKVVIPNFKIVVNLSDAAVKKLQSGKESIIASLFFYGNTADGKTLPLDIKKELGPNGLKLGDFNIEEKDVHQSNEIEVKNISIPKKLYDFVVDKKILLNINVFSGRRAFKDNILDMEFFDSELNEITSKGNVINLNGRLISESE</sequence>
<dbReference type="RefSeq" id="WP_034848856.1">
    <property type="nucleotide sequence ID" value="NZ_CP069277.1"/>
</dbReference>
<evidence type="ECO:0000313" key="1">
    <source>
        <dbReference type="EMBL" id="DAC75308.1"/>
    </source>
</evidence>
<reference evidence="1" key="5">
    <citation type="journal article" date="2017" name="Genome Announc.">
        <title>Complete Circularized Genome Sequences of Four Strains of Elizabethkingia anophelis, Including Two Novel Strains Isolated from Wild-Caught Anopheles sinensis.</title>
        <authorList>
            <person name="Pei D."/>
            <person name="Nicholson A.C."/>
            <person name="Jiang J."/>
            <person name="Chen H."/>
            <person name="Whitney A.M."/>
            <person name="Villarma A."/>
            <person name="Bell M."/>
            <person name="Humrighouse B."/>
            <person name="Rowe L.A."/>
            <person name="Sheth M."/>
            <person name="Batra D."/>
            <person name="Juieng P."/>
            <person name="Loparev V.N."/>
            <person name="McQuiston J.R."/>
            <person name="Lan Y."/>
            <person name="Ma Y."/>
            <person name="Xu J."/>
        </authorList>
    </citation>
    <scope>NUCLEOTIDE SEQUENCE</scope>
</reference>
<organism evidence="1">
    <name type="scientific">Elizabethkingia anophelis</name>
    <dbReference type="NCBI Taxonomy" id="1117645"/>
    <lineage>
        <taxon>Bacteria</taxon>
        <taxon>Pseudomonadati</taxon>
        <taxon>Bacteroidota</taxon>
        <taxon>Flavobacteriia</taxon>
        <taxon>Flavobacteriales</taxon>
        <taxon>Weeksellaceae</taxon>
        <taxon>Elizabethkingia</taxon>
    </lineage>
</organism>
<gene>
    <name evidence="1" type="primary">ICEEaII(8)_FMS-007_65238_64654</name>
</gene>
<reference evidence="1" key="4">
    <citation type="journal article" date="2016" name="Sci. Rep.">
        <title>Genomic epidemiology and global diversity of the emerging bacterial pathogen Elizabethkingia anophelis.</title>
        <authorList>
            <person name="Breurec S."/>
            <person name="Criscuolo A."/>
            <person name="Diancourt L."/>
            <person name="Rendueles O."/>
            <person name="Vandenbogaert M."/>
            <person name="Passet V."/>
            <person name="Caro V."/>
            <person name="Rocha E.P."/>
            <person name="Touchon M."/>
            <person name="Brisse S."/>
        </authorList>
    </citation>
    <scope>NUCLEOTIDE SEQUENCE</scope>
</reference>
<reference evidence="1" key="3">
    <citation type="journal article" date="2016" name="Genome Announc.">
        <title>Complete Genome Sequences of Four Strains from the 2015-2016 Elizabethkingia anophelis Outbreak.</title>
        <authorList>
            <person name="Nicholson A.C."/>
            <person name="Whitney A.M."/>
            <person name="Emery B.D."/>
            <person name="Bell M.E."/>
            <person name="Gartin J.T."/>
            <person name="Humrighouse B.W."/>
            <person name="Loparev V.N."/>
            <person name="Batra D."/>
            <person name="Sheth M."/>
            <person name="Rowe L.A."/>
            <person name="Juieng P."/>
            <person name="Knipe K."/>
            <person name="Gulvik C."/>
            <person name="McQuiston J.R."/>
        </authorList>
    </citation>
    <scope>NUCLEOTIDE SEQUENCE</scope>
</reference>
<reference evidence="1" key="6">
    <citation type="journal article" date="2017" name="Nat. Commun.">
        <title>Evolutionary dynamics and genomic features of the Elizabethkingia anophelis 2015 to 2016 Wisconsin outbreak strain.</title>
        <authorList>
            <person name="Perrin A."/>
            <person name="Larsonneur E."/>
            <person name="Nicholson A.C."/>
            <person name="Edwards D.J."/>
            <person name="Gundlach K.M."/>
            <person name="Whitney A.M."/>
            <person name="Gulvik C.A."/>
            <person name="Bell M.E."/>
            <person name="Rendueles O."/>
            <person name="Cury J."/>
            <person name="Hugon P."/>
            <person name="Clermont D."/>
            <person name="Enouf V."/>
            <person name="Loparev V."/>
            <person name="Juieng P."/>
            <person name="Monson T."/>
            <person name="Warshauer D."/>
            <person name="Elbadawi L.I."/>
            <person name="Walters M.S."/>
            <person name="Crist M.B."/>
            <person name="Noble-Wang J."/>
            <person name="Borlaug G."/>
            <person name="Rocha E.P.C."/>
            <person name="Criscuolo A."/>
            <person name="Touchon M."/>
            <person name="Davis J.P."/>
            <person name="Holt K.E."/>
            <person name="McQuiston J.R."/>
            <person name="Brisse S."/>
        </authorList>
    </citation>
    <scope>NUCLEOTIDE SEQUENCE</scope>
</reference>
<accession>A0A455ZET7</accession>
<dbReference type="AlphaFoldDB" id="A0A455ZET7"/>
<protein>
    <submittedName>
        <fullName evidence="1">Uncharacterized protein</fullName>
    </submittedName>
</protein>
<reference evidence="1" key="8">
    <citation type="journal article" date="2018" name="J. ISSAAS">
        <title>In Silico Identification of Three Types of Integrative and Conjugative Elements (ICEs) in Elizabethkingia anophelis Strains Isolated from Around the World.</title>
        <authorList>
            <person name="Xu J."/>
            <person name="Pei D."/>
            <person name="Nicholson A."/>
            <person name="Lan Y."/>
            <person name="Xia Q."/>
        </authorList>
    </citation>
    <scope>NUCLEOTIDE SEQUENCE</scope>
</reference>
<reference evidence="1" key="7">
    <citation type="journal article" date="2017" name="Sci. Rep.">
        <title>Genomic features, phylogenetic relationships, and comparative genomics of Elizabethkingia anophelis strain EM361-97 isolated in Taiwan.</title>
        <authorList>
            <person name="Lin J.N."/>
            <person name="Lai C.H."/>
            <person name="Yang C.H."/>
            <person name="Huang Y.H."/>
            <person name="Lin H.H."/>
        </authorList>
    </citation>
    <scope>NUCLEOTIDE SEQUENCE</scope>
</reference>
<dbReference type="PROSITE" id="PS51257">
    <property type="entry name" value="PROKAR_LIPOPROTEIN"/>
    <property type="match status" value="1"/>
</dbReference>
<reference evidence="1" key="2">
    <citation type="journal article" date="2014" name="PLoS ONE">
        <title>Insights from the genome annotation of Elizabethkingia anophelis from the malaria vector Anopheles gambiae.</title>
        <authorList>
            <person name="Kukutla P."/>
            <person name="Lindberg B.G."/>
            <person name="Pei D."/>
            <person name="Rayl M."/>
            <person name="Yu W."/>
            <person name="Steritz M."/>
            <person name="Faye I."/>
            <person name="Xu J."/>
        </authorList>
    </citation>
    <scope>NUCLEOTIDE SEQUENCE</scope>
</reference>
<dbReference type="EMBL" id="BK010602">
    <property type="protein sequence ID" value="DAC75308.1"/>
    <property type="molecule type" value="Genomic_DNA"/>
</dbReference>
<name>A0A455ZET7_9FLAO</name>